<dbReference type="Pfam" id="PF04977">
    <property type="entry name" value="DivIC"/>
    <property type="match status" value="1"/>
</dbReference>
<protein>
    <recommendedName>
        <fullName evidence="4">Septum formation initiator</fullName>
    </recommendedName>
</protein>
<dbReference type="STRING" id="1798553.A3H70_03585"/>
<organism evidence="2 3">
    <name type="scientific">Candidatus Komeilibacteria bacterium RIFCSPLOWO2_02_FULL_48_11</name>
    <dbReference type="NCBI Taxonomy" id="1798553"/>
    <lineage>
        <taxon>Bacteria</taxon>
        <taxon>Candidatus Komeiliibacteriota</taxon>
    </lineage>
</organism>
<feature type="region of interest" description="Disordered" evidence="1">
    <location>
        <begin position="98"/>
        <end position="120"/>
    </location>
</feature>
<evidence type="ECO:0000313" key="2">
    <source>
        <dbReference type="EMBL" id="OGY92293.1"/>
    </source>
</evidence>
<name>A0A1G2BT28_9BACT</name>
<gene>
    <name evidence="2" type="ORF">A3H70_03585</name>
</gene>
<reference evidence="2 3" key="1">
    <citation type="journal article" date="2016" name="Nat. Commun.">
        <title>Thousands of microbial genomes shed light on interconnected biogeochemical processes in an aquifer system.</title>
        <authorList>
            <person name="Anantharaman K."/>
            <person name="Brown C.T."/>
            <person name="Hug L.A."/>
            <person name="Sharon I."/>
            <person name="Castelle C.J."/>
            <person name="Probst A.J."/>
            <person name="Thomas B.C."/>
            <person name="Singh A."/>
            <person name="Wilkins M.J."/>
            <person name="Karaoz U."/>
            <person name="Brodie E.L."/>
            <person name="Williams K.H."/>
            <person name="Hubbard S.S."/>
            <person name="Banfield J.F."/>
        </authorList>
    </citation>
    <scope>NUCLEOTIDE SEQUENCE [LARGE SCALE GENOMIC DNA]</scope>
</reference>
<comment type="caution">
    <text evidence="2">The sequence shown here is derived from an EMBL/GenBank/DDBJ whole genome shotgun (WGS) entry which is preliminary data.</text>
</comment>
<dbReference type="Proteomes" id="UP000178109">
    <property type="component" value="Unassembled WGS sequence"/>
</dbReference>
<accession>A0A1G2BT28</accession>
<dbReference type="AlphaFoldDB" id="A0A1G2BT28"/>
<proteinExistence type="predicted"/>
<sequence length="138" mass="15677">MFLKQIFTSKPLLALEIAVLLFFGFNAAKEMYKKHSIGEEVSRLEAEIGKLEGDKSELSALLSYVKTDAFVEQEAREKLNLAGDGESLVLMPEADIKPESQPEQTASIAFDSSPKAASSSNLERWWQYFFEHERLWEK</sequence>
<evidence type="ECO:0008006" key="4">
    <source>
        <dbReference type="Google" id="ProtNLM"/>
    </source>
</evidence>
<dbReference type="EMBL" id="MHKO01000025">
    <property type="protein sequence ID" value="OGY92293.1"/>
    <property type="molecule type" value="Genomic_DNA"/>
</dbReference>
<dbReference type="InterPro" id="IPR007060">
    <property type="entry name" value="FtsL/DivIC"/>
</dbReference>
<evidence type="ECO:0000313" key="3">
    <source>
        <dbReference type="Proteomes" id="UP000178109"/>
    </source>
</evidence>
<evidence type="ECO:0000256" key="1">
    <source>
        <dbReference type="SAM" id="MobiDB-lite"/>
    </source>
</evidence>